<organism evidence="3 4">
    <name type="scientific">Azohydromonas caseinilytica</name>
    <dbReference type="NCBI Taxonomy" id="2728836"/>
    <lineage>
        <taxon>Bacteria</taxon>
        <taxon>Pseudomonadati</taxon>
        <taxon>Pseudomonadota</taxon>
        <taxon>Betaproteobacteria</taxon>
        <taxon>Burkholderiales</taxon>
        <taxon>Sphaerotilaceae</taxon>
        <taxon>Azohydromonas</taxon>
    </lineage>
</organism>
<keyword evidence="2" id="KW-0472">Membrane</keyword>
<feature type="transmembrane region" description="Helical" evidence="2">
    <location>
        <begin position="81"/>
        <end position="99"/>
    </location>
</feature>
<keyword evidence="2" id="KW-0812">Transmembrane</keyword>
<protein>
    <submittedName>
        <fullName evidence="3">Uncharacterized protein</fullName>
    </submittedName>
</protein>
<feature type="transmembrane region" description="Helical" evidence="2">
    <location>
        <begin position="216"/>
        <end position="235"/>
    </location>
</feature>
<gene>
    <name evidence="3" type="ORF">HHL10_21380</name>
</gene>
<feature type="compositionally biased region" description="Polar residues" evidence="1">
    <location>
        <begin position="517"/>
        <end position="526"/>
    </location>
</feature>
<sequence length="526" mass="56860">MTASPLRGTLPILVASLFMALFLGAVAGLGRPLLLAPFIGLIGLATLFVIPSPWMFWSLLVGSMFVVGPVMYFGHIENARWLPPLLGLALYVPLVAHVLKPRRAAPEVGWPLWFFVLSLFLVAAAFSTALGDPRLGEVLVASRAYLAFWSIALALAVGMVSQSHMLLAWKALMVCAVLQLPVAIYQYFVVAKISNRLSPWDAVVGTFPGNMDGGGASHGMGIFLLVVMAAVLALWRTRQIRRSLAVVIFLAILATLALAEVKAAVLIMPLVFALVYYRELLRRPLLSVGAVVISVGLMGTLLAVYENTFYANRGMTLSGKLPTSPLAAVQNQLNPEQMHTRSEGGVIVSRAARMADWWQRNVRYGDPYHALLGYGVGATQLSTIGMGELVTKMPYSLDMTGTAILLWETGLVGHLLLVLALLLAARNCNTSVRSNAVPAMHKAMLEAASAGLVLYAVTLPYSNFALRAPPSQFLMVFLLGYSAYWWRITRVAQFARAGRSEGAVHGGTPSQIAAHAQHQTPRYSHG</sequence>
<feature type="transmembrane region" description="Helical" evidence="2">
    <location>
        <begin position="57"/>
        <end position="75"/>
    </location>
</feature>
<feature type="transmembrane region" description="Helical" evidence="2">
    <location>
        <begin position="368"/>
        <end position="387"/>
    </location>
</feature>
<feature type="transmembrane region" description="Helical" evidence="2">
    <location>
        <begin position="111"/>
        <end position="130"/>
    </location>
</feature>
<evidence type="ECO:0000256" key="1">
    <source>
        <dbReference type="SAM" id="MobiDB-lite"/>
    </source>
</evidence>
<feature type="transmembrane region" description="Helical" evidence="2">
    <location>
        <begin position="399"/>
        <end position="423"/>
    </location>
</feature>
<feature type="region of interest" description="Disordered" evidence="1">
    <location>
        <begin position="505"/>
        <end position="526"/>
    </location>
</feature>
<dbReference type="RefSeq" id="WP_169162427.1">
    <property type="nucleotide sequence ID" value="NZ_JABBFW010000019.1"/>
</dbReference>
<evidence type="ECO:0000313" key="3">
    <source>
        <dbReference type="EMBL" id="NML17524.1"/>
    </source>
</evidence>
<reference evidence="3 4" key="1">
    <citation type="submission" date="2020-04" db="EMBL/GenBank/DDBJ databases">
        <title>Azohydromonas sp. isolated from soil.</title>
        <authorList>
            <person name="Dahal R.H."/>
        </authorList>
    </citation>
    <scope>NUCLEOTIDE SEQUENCE [LARGE SCALE GENOMIC DNA]</scope>
    <source>
        <strain evidence="3 4">G-1-1-14</strain>
    </source>
</reference>
<feature type="transmembrane region" description="Helical" evidence="2">
    <location>
        <begin position="468"/>
        <end position="486"/>
    </location>
</feature>
<evidence type="ECO:0000256" key="2">
    <source>
        <dbReference type="SAM" id="Phobius"/>
    </source>
</evidence>
<keyword evidence="4" id="KW-1185">Reference proteome</keyword>
<comment type="caution">
    <text evidence="3">The sequence shown here is derived from an EMBL/GenBank/DDBJ whole genome shotgun (WGS) entry which is preliminary data.</text>
</comment>
<dbReference type="AlphaFoldDB" id="A0A848FDJ5"/>
<feature type="transmembrane region" description="Helical" evidence="2">
    <location>
        <begin position="167"/>
        <end position="188"/>
    </location>
</feature>
<feature type="transmembrane region" description="Helical" evidence="2">
    <location>
        <begin position="9"/>
        <end position="27"/>
    </location>
</feature>
<feature type="transmembrane region" description="Helical" evidence="2">
    <location>
        <begin position="247"/>
        <end position="273"/>
    </location>
</feature>
<feature type="transmembrane region" description="Helical" evidence="2">
    <location>
        <begin position="142"/>
        <end position="160"/>
    </location>
</feature>
<dbReference type="EMBL" id="JABBFW010000019">
    <property type="protein sequence ID" value="NML17524.1"/>
    <property type="molecule type" value="Genomic_DNA"/>
</dbReference>
<proteinExistence type="predicted"/>
<feature type="transmembrane region" description="Helical" evidence="2">
    <location>
        <begin position="443"/>
        <end position="462"/>
    </location>
</feature>
<evidence type="ECO:0000313" key="4">
    <source>
        <dbReference type="Proteomes" id="UP000574067"/>
    </source>
</evidence>
<name>A0A848FDJ5_9BURK</name>
<dbReference type="Proteomes" id="UP000574067">
    <property type="component" value="Unassembled WGS sequence"/>
</dbReference>
<feature type="transmembrane region" description="Helical" evidence="2">
    <location>
        <begin position="33"/>
        <end position="50"/>
    </location>
</feature>
<feature type="transmembrane region" description="Helical" evidence="2">
    <location>
        <begin position="285"/>
        <end position="305"/>
    </location>
</feature>
<keyword evidence="2" id="KW-1133">Transmembrane helix</keyword>
<accession>A0A848FDJ5</accession>